<feature type="compositionally biased region" description="Low complexity" evidence="1">
    <location>
        <begin position="81"/>
        <end position="109"/>
    </location>
</feature>
<accession>A0A3R9MTV6</accession>
<dbReference type="InterPro" id="IPR043746">
    <property type="entry name" value="DUF5691"/>
</dbReference>
<dbReference type="Proteomes" id="UP000273500">
    <property type="component" value="Unassembled WGS sequence"/>
</dbReference>
<dbReference type="OrthoDB" id="262508at2"/>
<gene>
    <name evidence="2" type="ORF">EI291_04790</name>
</gene>
<proteinExistence type="predicted"/>
<protein>
    <submittedName>
        <fullName evidence="2">Uncharacterized protein</fullName>
    </submittedName>
</protein>
<feature type="region of interest" description="Disordered" evidence="1">
    <location>
        <begin position="76"/>
        <end position="135"/>
    </location>
</feature>
<evidence type="ECO:0000256" key="1">
    <source>
        <dbReference type="SAM" id="MobiDB-lite"/>
    </source>
</evidence>
<keyword evidence="3" id="KW-1185">Reference proteome</keyword>
<dbReference type="EMBL" id="RWIT01000002">
    <property type="protein sequence ID" value="RSK49969.1"/>
    <property type="molecule type" value="Genomic_DNA"/>
</dbReference>
<comment type="caution">
    <text evidence="2">The sequence shown here is derived from an EMBL/GenBank/DDBJ whole genome shotgun (WGS) entry which is preliminary data.</text>
</comment>
<feature type="region of interest" description="Disordered" evidence="1">
    <location>
        <begin position="570"/>
        <end position="592"/>
    </location>
</feature>
<dbReference type="RefSeq" id="WP_125418568.1">
    <property type="nucleotide sequence ID" value="NZ_RWIT01000002.1"/>
</dbReference>
<dbReference type="AlphaFoldDB" id="A0A3R9MTV6"/>
<name>A0A3R9MTV6_9BACT</name>
<evidence type="ECO:0000313" key="2">
    <source>
        <dbReference type="EMBL" id="RSK49969.1"/>
    </source>
</evidence>
<reference evidence="2 3" key="1">
    <citation type="submission" date="2018-12" db="EMBL/GenBank/DDBJ databases">
        <authorList>
            <person name="Feng G."/>
            <person name="Zhu H."/>
        </authorList>
    </citation>
    <scope>NUCLEOTIDE SEQUENCE [LARGE SCALE GENOMIC DNA]</scope>
    <source>
        <strain evidence="2 3">KCTC 12533</strain>
    </source>
</reference>
<feature type="compositionally biased region" description="Low complexity" evidence="1">
    <location>
        <begin position="121"/>
        <end position="135"/>
    </location>
</feature>
<evidence type="ECO:0000313" key="3">
    <source>
        <dbReference type="Proteomes" id="UP000273500"/>
    </source>
</evidence>
<organism evidence="2 3">
    <name type="scientific">Hymenobacter rigui</name>
    <dbReference type="NCBI Taxonomy" id="334424"/>
    <lineage>
        <taxon>Bacteria</taxon>
        <taxon>Pseudomonadati</taxon>
        <taxon>Bacteroidota</taxon>
        <taxon>Cytophagia</taxon>
        <taxon>Cytophagales</taxon>
        <taxon>Hymenobacteraceae</taxon>
        <taxon>Hymenobacter</taxon>
    </lineage>
</organism>
<dbReference type="Pfam" id="PF18944">
    <property type="entry name" value="DUF5691"/>
    <property type="match status" value="1"/>
</dbReference>
<sequence length="592" mass="64500">MPDALPPSAPHLRPAADWQQLQRVALLGTRQSAEALPTVPGFALPADSADHREQQVLLLAGILSTVRKAGFRPPLARADAPETSRPAPATASPEAPTAASPEAPTVTASESLPAPPDSGAAHRPAAAAVAGPETAAPLGPQGAQLLQLMLEGTEAGSLYGFLEDMHRHQRRVPPRLLVGLLEATRTRRELHGPASQVLGRRGEWLAAQNPAWQPVLLAGASAPDPATWETGTLAERRTYLYLLRETDPTEARTLLAATLPQEPARTQAELLQTLAHRPNPADAPLLEQYLTAKSKEVRQAVRPLLARLPDSPLLARLWQRAEPLVRLKTGLLSKKLLVELPPVDWDKTWLPDGIEQKDSRFQGERAALLGQVLALLPPARWTAHWQLPPRKLLELAAATEWAGLLLTAWAEAAVLHQDADWAGTLLAWFYEKPRPLPATLPTGGLVSQLTPEQAADLLLPLINATPHFSAEVRWLPLLQLTPGPWPERLTRRVVEVLRDTLSKPVELYRIQYAAGQLLEHMARAVPAAQYRLCAEPLQPLLQDVPYLHNSLARLLNTLHFRQQLQEVLLEPPDSTATSERSSPPWKGGVGGG</sequence>